<dbReference type="EMBL" id="BK015360">
    <property type="protein sequence ID" value="DAE03217.1"/>
    <property type="molecule type" value="Genomic_DNA"/>
</dbReference>
<accession>A0A8S5PA03</accession>
<organism evidence="1">
    <name type="scientific">Siphoviridae sp. ct2kB26</name>
    <dbReference type="NCBI Taxonomy" id="2825317"/>
    <lineage>
        <taxon>Viruses</taxon>
        <taxon>Duplodnaviria</taxon>
        <taxon>Heunggongvirae</taxon>
        <taxon>Uroviricota</taxon>
        <taxon>Caudoviricetes</taxon>
    </lineage>
</organism>
<protein>
    <submittedName>
        <fullName evidence="1">Uncharacterized protein</fullName>
    </submittedName>
</protein>
<name>A0A8S5PA03_9CAUD</name>
<reference evidence="1" key="1">
    <citation type="journal article" date="2021" name="Proc. Natl. Acad. Sci. U.S.A.">
        <title>A Catalog of Tens of Thousands of Viruses from Human Metagenomes Reveals Hidden Associations with Chronic Diseases.</title>
        <authorList>
            <person name="Tisza M.J."/>
            <person name="Buck C.B."/>
        </authorList>
    </citation>
    <scope>NUCLEOTIDE SEQUENCE</scope>
    <source>
        <strain evidence="1">Ct2kB26</strain>
    </source>
</reference>
<proteinExistence type="predicted"/>
<sequence>MNTEIPKSKVYVLLDERSRVIRCEGGYTMSNIDDASKWTYIDEGTGDRYNLCQSHYLDGGLYTMQGIPRYKYEDGVCVLRSEAEIAEDVANLPPPAPVEPTSAEAVQYKAALKILGIETEG</sequence>
<evidence type="ECO:0000313" key="1">
    <source>
        <dbReference type="EMBL" id="DAE03217.1"/>
    </source>
</evidence>